<evidence type="ECO:0000256" key="4">
    <source>
        <dbReference type="ARBA" id="ARBA00023139"/>
    </source>
</evidence>
<dbReference type="Gene3D" id="3.40.190.10">
    <property type="entry name" value="Periplasmic binding protein-like II"/>
    <property type="match status" value="2"/>
</dbReference>
<evidence type="ECO:0000256" key="7">
    <source>
        <dbReference type="SAM" id="SignalP"/>
    </source>
</evidence>
<dbReference type="Proteomes" id="UP001596113">
    <property type="component" value="Unassembled WGS sequence"/>
</dbReference>
<dbReference type="EMBL" id="JBHSMI010000023">
    <property type="protein sequence ID" value="MFC5403489.1"/>
    <property type="molecule type" value="Genomic_DNA"/>
</dbReference>
<keyword evidence="2 7" id="KW-0732">Signal</keyword>
<protein>
    <submittedName>
        <fullName evidence="8">ABC transporter substrate-binding protein</fullName>
    </submittedName>
</protein>
<evidence type="ECO:0000313" key="9">
    <source>
        <dbReference type="Proteomes" id="UP001596113"/>
    </source>
</evidence>
<keyword evidence="1" id="KW-1003">Cell membrane</keyword>
<dbReference type="InterPro" id="IPR006059">
    <property type="entry name" value="SBP"/>
</dbReference>
<keyword evidence="5" id="KW-0449">Lipoprotein</keyword>
<dbReference type="SUPFAM" id="SSF53850">
    <property type="entry name" value="Periplasmic binding protein-like II"/>
    <property type="match status" value="1"/>
</dbReference>
<feature type="chain" id="PRO_5047500693" evidence="7">
    <location>
        <begin position="22"/>
        <end position="449"/>
    </location>
</feature>
<accession>A0ABW0HSH4</accession>
<organism evidence="8 9">
    <name type="scientific">Cohnella soli</name>
    <dbReference type="NCBI Taxonomy" id="425005"/>
    <lineage>
        <taxon>Bacteria</taxon>
        <taxon>Bacillati</taxon>
        <taxon>Bacillota</taxon>
        <taxon>Bacilli</taxon>
        <taxon>Bacillales</taxon>
        <taxon>Paenibacillaceae</taxon>
        <taxon>Cohnella</taxon>
    </lineage>
</organism>
<evidence type="ECO:0000256" key="3">
    <source>
        <dbReference type="ARBA" id="ARBA00023136"/>
    </source>
</evidence>
<sequence length="449" mass="47755">MKQKGLGLLAVSAMLALTLSACGGKNNDEGSSASASNKPSSSASSSPSDASPSAPPAENVVLKVTGYKSGTELGAIPELNEKFMKENPNIKVEYEGMPGAQFKDFIKTRFAAGDASDVIMLHPGLSELLQYGQAGYLMDISGEPFLSNFTQAALKATTQDGKVYGIPNDMAVLGVYYNKEIFNKLGLSVPTNWDDFVADADKIKQSGTLPIAIGNNDGWMTLAALFTLAPSAVYDGHPDFDKQLNEGKATFAGTWDDMVNKWFSLNDKGYLTPKSTGVSLDQAQKAFAKGDAAMYIDGNWSLPGIKSANPNIQVGMFAMPANAAGKDVVASAAVGTTFAINKDTKVADAAKKYLAFWSQAENQKVWAKSQQSFMTINGETGDIDEAFKEIAAVVASGHSYQFLDQGWTYGGAATTEMMTSAQGVYLKAIKPAEMLTNMDKAWADAAKKK</sequence>
<dbReference type="InterPro" id="IPR050490">
    <property type="entry name" value="Bact_solute-bd_prot1"/>
</dbReference>
<feature type="region of interest" description="Disordered" evidence="6">
    <location>
        <begin position="26"/>
        <end position="57"/>
    </location>
</feature>
<dbReference type="PANTHER" id="PTHR43649:SF33">
    <property type="entry name" value="POLYGALACTURONAN_RHAMNOGALACTURONAN-BINDING PROTEIN YTCQ"/>
    <property type="match status" value="1"/>
</dbReference>
<dbReference type="PANTHER" id="PTHR43649">
    <property type="entry name" value="ARABINOSE-BINDING PROTEIN-RELATED"/>
    <property type="match status" value="1"/>
</dbReference>
<evidence type="ECO:0000256" key="6">
    <source>
        <dbReference type="SAM" id="MobiDB-lite"/>
    </source>
</evidence>
<keyword evidence="3" id="KW-0472">Membrane</keyword>
<name>A0ABW0HSH4_9BACL</name>
<evidence type="ECO:0000256" key="5">
    <source>
        <dbReference type="ARBA" id="ARBA00023288"/>
    </source>
</evidence>
<gene>
    <name evidence="8" type="ORF">ACFPOF_12170</name>
</gene>
<feature type="signal peptide" evidence="7">
    <location>
        <begin position="1"/>
        <end position="21"/>
    </location>
</feature>
<evidence type="ECO:0000313" key="8">
    <source>
        <dbReference type="EMBL" id="MFC5403489.1"/>
    </source>
</evidence>
<reference evidence="9" key="1">
    <citation type="journal article" date="2019" name="Int. J. Syst. Evol. Microbiol.">
        <title>The Global Catalogue of Microorganisms (GCM) 10K type strain sequencing project: providing services to taxonomists for standard genome sequencing and annotation.</title>
        <authorList>
            <consortium name="The Broad Institute Genomics Platform"/>
            <consortium name="The Broad Institute Genome Sequencing Center for Infectious Disease"/>
            <person name="Wu L."/>
            <person name="Ma J."/>
        </authorList>
    </citation>
    <scope>NUCLEOTIDE SEQUENCE [LARGE SCALE GENOMIC DNA]</scope>
    <source>
        <strain evidence="9">CGMCC 1.18575</strain>
    </source>
</reference>
<keyword evidence="4" id="KW-0564">Palmitate</keyword>
<evidence type="ECO:0000256" key="1">
    <source>
        <dbReference type="ARBA" id="ARBA00022475"/>
    </source>
</evidence>
<feature type="compositionally biased region" description="Low complexity" evidence="6">
    <location>
        <begin position="31"/>
        <end position="52"/>
    </location>
</feature>
<dbReference type="RefSeq" id="WP_378132882.1">
    <property type="nucleotide sequence ID" value="NZ_JBHSMI010000023.1"/>
</dbReference>
<dbReference type="Pfam" id="PF01547">
    <property type="entry name" value="SBP_bac_1"/>
    <property type="match status" value="1"/>
</dbReference>
<comment type="caution">
    <text evidence="8">The sequence shown here is derived from an EMBL/GenBank/DDBJ whole genome shotgun (WGS) entry which is preliminary data.</text>
</comment>
<proteinExistence type="predicted"/>
<evidence type="ECO:0000256" key="2">
    <source>
        <dbReference type="ARBA" id="ARBA00022729"/>
    </source>
</evidence>
<keyword evidence="9" id="KW-1185">Reference proteome</keyword>
<dbReference type="PROSITE" id="PS51257">
    <property type="entry name" value="PROKAR_LIPOPROTEIN"/>
    <property type="match status" value="1"/>
</dbReference>